<protein>
    <submittedName>
        <fullName evidence="1">Uncharacterized protein</fullName>
    </submittedName>
</protein>
<evidence type="ECO:0000313" key="1">
    <source>
        <dbReference type="EMBL" id="SVC30025.1"/>
    </source>
</evidence>
<name>A0A382L2L2_9ZZZZ</name>
<gene>
    <name evidence="1" type="ORF">METZ01_LOCUS282879</name>
</gene>
<organism evidence="1">
    <name type="scientific">marine metagenome</name>
    <dbReference type="NCBI Taxonomy" id="408172"/>
    <lineage>
        <taxon>unclassified sequences</taxon>
        <taxon>metagenomes</taxon>
        <taxon>ecological metagenomes</taxon>
    </lineage>
</organism>
<dbReference type="AlphaFoldDB" id="A0A382L2L2"/>
<accession>A0A382L2L2</accession>
<proteinExistence type="predicted"/>
<reference evidence="1" key="1">
    <citation type="submission" date="2018-05" db="EMBL/GenBank/DDBJ databases">
        <authorList>
            <person name="Lanie J.A."/>
            <person name="Ng W.-L."/>
            <person name="Kazmierczak K.M."/>
            <person name="Andrzejewski T.M."/>
            <person name="Davidsen T.M."/>
            <person name="Wayne K.J."/>
            <person name="Tettelin H."/>
            <person name="Glass J.I."/>
            <person name="Rusch D."/>
            <person name="Podicherti R."/>
            <person name="Tsui H.-C.T."/>
            <person name="Winkler M.E."/>
        </authorList>
    </citation>
    <scope>NUCLEOTIDE SEQUENCE</scope>
</reference>
<sequence length="87" mass="9645">MTFLVAVFLAWNNTVVVADEKTDALRDHVPRPGIFPPKGAGVQLDGDLVVSDPINRRGALRKGRNTPRHYFAMLPYGMVWYHGAPAD</sequence>
<feature type="non-terminal residue" evidence="1">
    <location>
        <position position="87"/>
    </location>
</feature>
<dbReference type="EMBL" id="UINC01083888">
    <property type="protein sequence ID" value="SVC30025.1"/>
    <property type="molecule type" value="Genomic_DNA"/>
</dbReference>